<feature type="region of interest" description="Disordered" evidence="1">
    <location>
        <begin position="152"/>
        <end position="173"/>
    </location>
</feature>
<accession>A0A0E0EHC1</accession>
<proteinExistence type="predicted"/>
<dbReference type="Gramene" id="OMERI08G01680.1">
    <property type="protein sequence ID" value="OMERI08G01680.1"/>
    <property type="gene ID" value="OMERI08G01680"/>
</dbReference>
<protein>
    <submittedName>
        <fullName evidence="2">Uncharacterized protein</fullName>
    </submittedName>
</protein>
<evidence type="ECO:0000313" key="2">
    <source>
        <dbReference type="EnsemblPlants" id="OMERI08G01680.1"/>
    </source>
</evidence>
<dbReference type="HOGENOM" id="CLU_1549934_0_0_1"/>
<evidence type="ECO:0000256" key="1">
    <source>
        <dbReference type="SAM" id="MobiDB-lite"/>
    </source>
</evidence>
<name>A0A0E0EHC1_9ORYZ</name>
<evidence type="ECO:0000313" key="3">
    <source>
        <dbReference type="Proteomes" id="UP000008021"/>
    </source>
</evidence>
<keyword evidence="3" id="KW-1185">Reference proteome</keyword>
<reference evidence="2" key="1">
    <citation type="submission" date="2015-04" db="UniProtKB">
        <authorList>
            <consortium name="EnsemblPlants"/>
        </authorList>
    </citation>
    <scope>IDENTIFICATION</scope>
</reference>
<dbReference type="Proteomes" id="UP000008021">
    <property type="component" value="Chromosome 8"/>
</dbReference>
<dbReference type="AlphaFoldDB" id="A0A0E0EHC1"/>
<dbReference type="EnsemblPlants" id="OMERI08G01680.1">
    <property type="protein sequence ID" value="OMERI08G01680.1"/>
    <property type="gene ID" value="OMERI08G01680"/>
</dbReference>
<organism evidence="2">
    <name type="scientific">Oryza meridionalis</name>
    <dbReference type="NCBI Taxonomy" id="40149"/>
    <lineage>
        <taxon>Eukaryota</taxon>
        <taxon>Viridiplantae</taxon>
        <taxon>Streptophyta</taxon>
        <taxon>Embryophyta</taxon>
        <taxon>Tracheophyta</taxon>
        <taxon>Spermatophyta</taxon>
        <taxon>Magnoliopsida</taxon>
        <taxon>Liliopsida</taxon>
        <taxon>Poales</taxon>
        <taxon>Poaceae</taxon>
        <taxon>BOP clade</taxon>
        <taxon>Oryzoideae</taxon>
        <taxon>Oryzeae</taxon>
        <taxon>Oryzinae</taxon>
        <taxon>Oryza</taxon>
    </lineage>
</organism>
<reference evidence="2" key="2">
    <citation type="submission" date="2018-05" db="EMBL/GenBank/DDBJ databases">
        <title>OmerRS3 (Oryza meridionalis Reference Sequence Version 3).</title>
        <authorList>
            <person name="Zhang J."/>
            <person name="Kudrna D."/>
            <person name="Lee S."/>
            <person name="Talag J."/>
            <person name="Welchert J."/>
            <person name="Wing R.A."/>
        </authorList>
    </citation>
    <scope>NUCLEOTIDE SEQUENCE [LARGE SCALE GENOMIC DNA]</scope>
    <source>
        <strain evidence="2">cv. OR44</strain>
    </source>
</reference>
<sequence>MAASLELGVGTTTAFDRVALGGQCHQQLDGDGERLCVANKVDEMASRCSIRTAWAATGVMTICCSRTRAAQRRPCCCVVLNKSFWISVTRQHPRLLRRSPARRVGRSGITMVFSGRWVLVVSQCRVAALRPAFSSSALTMSVRKVAASSKMASRHPRRRRVEAAVGKATSSNI</sequence>